<dbReference type="PANTHER" id="PTHR43162">
    <property type="match status" value="1"/>
</dbReference>
<protein>
    <submittedName>
        <fullName evidence="2">NAD(P)H-binding protein</fullName>
    </submittedName>
</protein>
<feature type="domain" description="NAD(P)-binding" evidence="1">
    <location>
        <begin position="6"/>
        <end position="180"/>
    </location>
</feature>
<keyword evidence="3" id="KW-1185">Reference proteome</keyword>
<dbReference type="Gene3D" id="3.90.25.10">
    <property type="entry name" value="UDP-galactose 4-epimerase, domain 1"/>
    <property type="match status" value="1"/>
</dbReference>
<dbReference type="InterPro" id="IPR051604">
    <property type="entry name" value="Ergot_Alk_Oxidoreductase"/>
</dbReference>
<dbReference type="PANTHER" id="PTHR43162:SF1">
    <property type="entry name" value="PRESTALK A DIFFERENTIATION PROTEIN A"/>
    <property type="match status" value="1"/>
</dbReference>
<evidence type="ECO:0000259" key="1">
    <source>
        <dbReference type="Pfam" id="PF13460"/>
    </source>
</evidence>
<reference evidence="2 3" key="1">
    <citation type="submission" date="2020-06" db="EMBL/GenBank/DDBJ databases">
        <title>Actinomadura xiongansis sp. nov., isolated from soil of Baiyangdian.</title>
        <authorList>
            <person name="Zhang X."/>
        </authorList>
    </citation>
    <scope>NUCLEOTIDE SEQUENCE [LARGE SCALE GENOMIC DNA]</scope>
    <source>
        <strain evidence="2 3">HBUM206468</strain>
    </source>
</reference>
<dbReference type="Gene3D" id="3.40.50.720">
    <property type="entry name" value="NAD(P)-binding Rossmann-like Domain"/>
    <property type="match status" value="1"/>
</dbReference>
<evidence type="ECO:0000313" key="3">
    <source>
        <dbReference type="Proteomes" id="UP000805614"/>
    </source>
</evidence>
<proteinExistence type="predicted"/>
<name>A0ABR7LPL4_9ACTN</name>
<dbReference type="EMBL" id="JABVEC010000010">
    <property type="protein sequence ID" value="MBC6466789.1"/>
    <property type="molecule type" value="Genomic_DNA"/>
</dbReference>
<dbReference type="Pfam" id="PF13460">
    <property type="entry name" value="NAD_binding_10"/>
    <property type="match status" value="1"/>
</dbReference>
<dbReference type="SUPFAM" id="SSF51735">
    <property type="entry name" value="NAD(P)-binding Rossmann-fold domains"/>
    <property type="match status" value="1"/>
</dbReference>
<comment type="caution">
    <text evidence="2">The sequence shown here is derived from an EMBL/GenBank/DDBJ whole genome shotgun (WGS) entry which is preliminary data.</text>
</comment>
<accession>A0ABR7LPL4</accession>
<dbReference type="InterPro" id="IPR016040">
    <property type="entry name" value="NAD(P)-bd_dom"/>
</dbReference>
<organism evidence="2 3">
    <name type="scientific">Actinomadura alba</name>
    <dbReference type="NCBI Taxonomy" id="406431"/>
    <lineage>
        <taxon>Bacteria</taxon>
        <taxon>Bacillati</taxon>
        <taxon>Actinomycetota</taxon>
        <taxon>Actinomycetes</taxon>
        <taxon>Streptosporangiales</taxon>
        <taxon>Thermomonosporaceae</taxon>
        <taxon>Actinomadura</taxon>
    </lineage>
</organism>
<dbReference type="RefSeq" id="WP_187243813.1">
    <property type="nucleotide sequence ID" value="NZ_BAAAOK010000027.1"/>
</dbReference>
<dbReference type="Proteomes" id="UP000805614">
    <property type="component" value="Unassembled WGS sequence"/>
</dbReference>
<gene>
    <name evidence="2" type="ORF">HKK74_14940</name>
</gene>
<evidence type="ECO:0000313" key="2">
    <source>
        <dbReference type="EMBL" id="MBC6466789.1"/>
    </source>
</evidence>
<sequence length="282" mass="30200">MILVTGATGKVGHHVVSGLLEAGATVRALSRDPKSARLPDGVEVVQGDLADPGDLGPALAGVESVFLVWPTLSADHAAPATLKTIAERARRVVYLSARGVPDDPAEKAESILGSHAMIERLIERSGMDWTFLRPGGFAANTLMWAPQIRTGDVVRWVHGAAGRSLIHERDIAAVAVRVLVEDGHSSAKHVLTGPETLTQVEQVQAIGRAIGRPLRFEELSPDTARRQMQEQGMPLDMADAILDGHAAMVSNPESVTRTVEEVTGKPARTYAEWAADHADDFR</sequence>
<dbReference type="InterPro" id="IPR036291">
    <property type="entry name" value="NAD(P)-bd_dom_sf"/>
</dbReference>